<dbReference type="PROSITE" id="PS00217">
    <property type="entry name" value="SUGAR_TRANSPORT_2"/>
    <property type="match status" value="1"/>
</dbReference>
<dbReference type="InterPro" id="IPR003663">
    <property type="entry name" value="Sugar/inositol_transpt"/>
</dbReference>
<evidence type="ECO:0000256" key="5">
    <source>
        <dbReference type="ARBA" id="ARBA00022989"/>
    </source>
</evidence>
<dbReference type="GO" id="GO:0016020">
    <property type="term" value="C:membrane"/>
    <property type="evidence" value="ECO:0007669"/>
    <property type="project" value="UniProtKB-SubCell"/>
</dbReference>
<dbReference type="OrthoDB" id="5296287at2759"/>
<keyword evidence="3 7" id="KW-0813">Transport</keyword>
<keyword evidence="4 8" id="KW-0812">Transmembrane</keyword>
<feature type="transmembrane region" description="Helical" evidence="8">
    <location>
        <begin position="293"/>
        <end position="315"/>
    </location>
</feature>
<feature type="transmembrane region" description="Helical" evidence="8">
    <location>
        <begin position="434"/>
        <end position="455"/>
    </location>
</feature>
<dbReference type="Gene3D" id="1.20.1250.20">
    <property type="entry name" value="MFS general substrate transporter like domains"/>
    <property type="match status" value="1"/>
</dbReference>
<proteinExistence type="inferred from homology"/>
<evidence type="ECO:0000256" key="4">
    <source>
        <dbReference type="ARBA" id="ARBA00022692"/>
    </source>
</evidence>
<keyword evidence="5 8" id="KW-1133">Transmembrane helix</keyword>
<evidence type="ECO:0000256" key="3">
    <source>
        <dbReference type="ARBA" id="ARBA00022448"/>
    </source>
</evidence>
<evidence type="ECO:0000259" key="9">
    <source>
        <dbReference type="PROSITE" id="PS50850"/>
    </source>
</evidence>
<dbReference type="PANTHER" id="PTHR48022:SF8">
    <property type="entry name" value="MAJOR FACILITATOR SUPERFAMILY (MFS) PROFILE DOMAIN-CONTAINING PROTEIN-RELATED"/>
    <property type="match status" value="1"/>
</dbReference>
<gene>
    <name evidence="10" type="ORF">OIDMADRAFT_136021</name>
</gene>
<reference evidence="10 11" key="1">
    <citation type="submission" date="2014-04" db="EMBL/GenBank/DDBJ databases">
        <authorList>
            <consortium name="DOE Joint Genome Institute"/>
            <person name="Kuo A."/>
            <person name="Martino E."/>
            <person name="Perotto S."/>
            <person name="Kohler A."/>
            <person name="Nagy L.G."/>
            <person name="Floudas D."/>
            <person name="Copeland A."/>
            <person name="Barry K.W."/>
            <person name="Cichocki N."/>
            <person name="Veneault-Fourrey C."/>
            <person name="LaButti K."/>
            <person name="Lindquist E.A."/>
            <person name="Lipzen A."/>
            <person name="Lundell T."/>
            <person name="Morin E."/>
            <person name="Murat C."/>
            <person name="Sun H."/>
            <person name="Tunlid A."/>
            <person name="Henrissat B."/>
            <person name="Grigoriev I.V."/>
            <person name="Hibbett D.S."/>
            <person name="Martin F."/>
            <person name="Nordberg H.P."/>
            <person name="Cantor M.N."/>
            <person name="Hua S.X."/>
        </authorList>
    </citation>
    <scope>NUCLEOTIDE SEQUENCE [LARGE SCALE GENOMIC DNA]</scope>
    <source>
        <strain evidence="10 11">Zn</strain>
    </source>
</reference>
<dbReference type="InterPro" id="IPR005828">
    <property type="entry name" value="MFS_sugar_transport-like"/>
</dbReference>
<evidence type="ECO:0000256" key="8">
    <source>
        <dbReference type="SAM" id="Phobius"/>
    </source>
</evidence>
<feature type="transmembrane region" description="Helical" evidence="8">
    <location>
        <begin position="475"/>
        <end position="495"/>
    </location>
</feature>
<dbReference type="PANTHER" id="PTHR48022">
    <property type="entry name" value="PLASTIDIC GLUCOSE TRANSPORTER 4"/>
    <property type="match status" value="1"/>
</dbReference>
<dbReference type="PROSITE" id="PS50850">
    <property type="entry name" value="MFS"/>
    <property type="match status" value="1"/>
</dbReference>
<feature type="transmembrane region" description="Helical" evidence="8">
    <location>
        <begin position="110"/>
        <end position="130"/>
    </location>
</feature>
<evidence type="ECO:0000313" key="11">
    <source>
        <dbReference type="Proteomes" id="UP000054321"/>
    </source>
</evidence>
<feature type="transmembrane region" description="Helical" evidence="8">
    <location>
        <begin position="362"/>
        <end position="384"/>
    </location>
</feature>
<feature type="transmembrane region" description="Helical" evidence="8">
    <location>
        <begin position="136"/>
        <end position="154"/>
    </location>
</feature>
<dbReference type="Proteomes" id="UP000054321">
    <property type="component" value="Unassembled WGS sequence"/>
</dbReference>
<comment type="subcellular location">
    <subcellularLocation>
        <location evidence="1">Membrane</location>
        <topology evidence="1">Multi-pass membrane protein</topology>
    </subcellularLocation>
</comment>
<feature type="transmembrane region" description="Helical" evidence="8">
    <location>
        <begin position="161"/>
        <end position="183"/>
    </location>
</feature>
<evidence type="ECO:0000256" key="7">
    <source>
        <dbReference type="RuleBase" id="RU003346"/>
    </source>
</evidence>
<accession>A0A0C3C662</accession>
<feature type="transmembrane region" description="Helical" evidence="8">
    <location>
        <begin position="203"/>
        <end position="221"/>
    </location>
</feature>
<protein>
    <recommendedName>
        <fullName evidence="9">Major facilitator superfamily (MFS) profile domain-containing protein</fullName>
    </recommendedName>
</protein>
<reference evidence="11" key="2">
    <citation type="submission" date="2015-01" db="EMBL/GenBank/DDBJ databases">
        <title>Evolutionary Origins and Diversification of the Mycorrhizal Mutualists.</title>
        <authorList>
            <consortium name="DOE Joint Genome Institute"/>
            <consortium name="Mycorrhizal Genomics Consortium"/>
            <person name="Kohler A."/>
            <person name="Kuo A."/>
            <person name="Nagy L.G."/>
            <person name="Floudas D."/>
            <person name="Copeland A."/>
            <person name="Barry K.W."/>
            <person name="Cichocki N."/>
            <person name="Veneault-Fourrey C."/>
            <person name="LaButti K."/>
            <person name="Lindquist E.A."/>
            <person name="Lipzen A."/>
            <person name="Lundell T."/>
            <person name="Morin E."/>
            <person name="Murat C."/>
            <person name="Riley R."/>
            <person name="Ohm R."/>
            <person name="Sun H."/>
            <person name="Tunlid A."/>
            <person name="Henrissat B."/>
            <person name="Grigoriev I.V."/>
            <person name="Hibbett D.S."/>
            <person name="Martin F."/>
        </authorList>
    </citation>
    <scope>NUCLEOTIDE SEQUENCE [LARGE SCALE GENOMIC DNA]</scope>
    <source>
        <strain evidence="11">Zn</strain>
    </source>
</reference>
<dbReference type="PRINTS" id="PR00171">
    <property type="entry name" value="SUGRTRNSPORT"/>
</dbReference>
<dbReference type="InterPro" id="IPR005829">
    <property type="entry name" value="Sugar_transporter_CS"/>
</dbReference>
<organism evidence="10 11">
    <name type="scientific">Oidiodendron maius (strain Zn)</name>
    <dbReference type="NCBI Taxonomy" id="913774"/>
    <lineage>
        <taxon>Eukaryota</taxon>
        <taxon>Fungi</taxon>
        <taxon>Dikarya</taxon>
        <taxon>Ascomycota</taxon>
        <taxon>Pezizomycotina</taxon>
        <taxon>Leotiomycetes</taxon>
        <taxon>Leotiomycetes incertae sedis</taxon>
        <taxon>Myxotrichaceae</taxon>
        <taxon>Oidiodendron</taxon>
    </lineage>
</organism>
<evidence type="ECO:0000256" key="1">
    <source>
        <dbReference type="ARBA" id="ARBA00004141"/>
    </source>
</evidence>
<feature type="transmembrane region" description="Helical" evidence="8">
    <location>
        <begin position="404"/>
        <end position="422"/>
    </location>
</feature>
<feature type="transmembrane region" description="Helical" evidence="8">
    <location>
        <begin position="79"/>
        <end position="98"/>
    </location>
</feature>
<feature type="transmembrane region" description="Helical" evidence="8">
    <location>
        <begin position="335"/>
        <end position="355"/>
    </location>
</feature>
<evidence type="ECO:0000313" key="10">
    <source>
        <dbReference type="EMBL" id="KIM94373.1"/>
    </source>
</evidence>
<name>A0A0C3C662_OIDMZ</name>
<evidence type="ECO:0000256" key="6">
    <source>
        <dbReference type="ARBA" id="ARBA00023136"/>
    </source>
</evidence>
<dbReference type="AlphaFoldDB" id="A0A0C3C662"/>
<sequence>MAGGVKKPVNIFRLKNLPEPRTVFNWRLWLAVFAFGLMGAARGVDEGLISGAFGSKNFQDSINYKSYSVKEQTNIKANVSAMVQIGSVGGALFAFLICDRIGRLWATRQLCVLWVIGIAIFMGNGGRLGAVYAGRFIAGLGIGQTVVVAPVYLAEIAPASIRGLCTCVFTGFVYLGIVLAYFANYGASVNIGETSHARWEVPTSLHIMFAGIIFLLSFTQYESPRYLIKAGKDEEAIINLSRVCQLPQDDPYVVQEINNIQLQLQEEKEATLGQGWLGVLKEMFLVPKNFYRIYLGLMAQILSQWSGAGSITLYAPNLFALVGVTGTNQGLLVTAVFGIVKLFGAIICALFLVDVIGRKRSLLIGIALQIISMVYIAAFLSAIPQLGTVKNFSLPESKKPASKGAIFMIFLSGFGWALGWNSMQYLLTAELFPLRIRAMSTSIIMCFHFANQYGSSRALPNMLLARDLGGISPSGTFWFFAAVTVGGFVWVLFTIPETAGRDLESMDRLFSLPWYKIGLYGNKDADEKDLAISEKVTAMEQQDGNAQHVESSREV</sequence>
<dbReference type="EMBL" id="KN832890">
    <property type="protein sequence ID" value="KIM94373.1"/>
    <property type="molecule type" value="Genomic_DNA"/>
</dbReference>
<feature type="domain" description="Major facilitator superfamily (MFS) profile" evidence="9">
    <location>
        <begin position="31"/>
        <end position="499"/>
    </location>
</feature>
<dbReference type="FunFam" id="1.20.1250.20:FF:000313">
    <property type="entry name" value="MFS quinate transporter"/>
    <property type="match status" value="1"/>
</dbReference>
<evidence type="ECO:0000256" key="2">
    <source>
        <dbReference type="ARBA" id="ARBA00010992"/>
    </source>
</evidence>
<dbReference type="GO" id="GO:0005351">
    <property type="term" value="F:carbohydrate:proton symporter activity"/>
    <property type="evidence" value="ECO:0007669"/>
    <property type="project" value="TreeGrafter"/>
</dbReference>
<dbReference type="InterPro" id="IPR020846">
    <property type="entry name" value="MFS_dom"/>
</dbReference>
<dbReference type="HOGENOM" id="CLU_001265_30_12_1"/>
<dbReference type="SUPFAM" id="SSF103473">
    <property type="entry name" value="MFS general substrate transporter"/>
    <property type="match status" value="1"/>
</dbReference>
<dbReference type="Pfam" id="PF00083">
    <property type="entry name" value="Sugar_tr"/>
    <property type="match status" value="1"/>
</dbReference>
<dbReference type="NCBIfam" id="TIGR00879">
    <property type="entry name" value="SP"/>
    <property type="match status" value="1"/>
</dbReference>
<dbReference type="InterPro" id="IPR050360">
    <property type="entry name" value="MFS_Sugar_Transporters"/>
</dbReference>
<dbReference type="InterPro" id="IPR036259">
    <property type="entry name" value="MFS_trans_sf"/>
</dbReference>
<comment type="similarity">
    <text evidence="2 7">Belongs to the major facilitator superfamily. Sugar transporter (TC 2.A.1.1) family.</text>
</comment>
<keyword evidence="6 8" id="KW-0472">Membrane</keyword>
<dbReference type="PROSITE" id="PS00216">
    <property type="entry name" value="SUGAR_TRANSPORT_1"/>
    <property type="match status" value="1"/>
</dbReference>
<keyword evidence="11" id="KW-1185">Reference proteome</keyword>
<dbReference type="InParanoid" id="A0A0C3C662"/>